<evidence type="ECO:0000256" key="9">
    <source>
        <dbReference type="ARBA" id="ARBA00022968"/>
    </source>
</evidence>
<dbReference type="Gene3D" id="3.90.550.50">
    <property type="match status" value="1"/>
</dbReference>
<evidence type="ECO:0000313" key="14">
    <source>
        <dbReference type="Proteomes" id="UP001345827"/>
    </source>
</evidence>
<comment type="caution">
    <text evidence="13">The sequence shown here is derived from an EMBL/GenBank/DDBJ whole genome shotgun (WGS) entry which is preliminary data.</text>
</comment>
<sequence length="345" mass="39563">MIVISDYQEEVGGHKFIDILATLPGPYSKHPDFTAYYTQQKARLGGKVEPSRDAWKLDRFKFLPMVNAAYEMRPNASWYVFLEADVYIFWDNLFRLLDQFNPQEMHYLGSAVPGSKGRWFAYGGAGIVISHALMQSLVGDGTILSERYQKMAINDCCGDAVLAYVILAKTGVKLKDLHPMFSGDYLPDLGIDEQRWCTPLISLHRMSIDSLRSLWRWERTRRPSQKPLVFSDMLSYRQPLLQNTSVHDFWDNLSADILPNDDGAIHSSLTCAEACERNATCLQYSYTRNECRLWPYIVHGHEVKEKDVDFVSGWDRQKMRDLGLNFADLAGSTCETGRWIDPILH</sequence>
<keyword evidence="6" id="KW-0808">Transferase</keyword>
<keyword evidence="9" id="KW-0735">Signal-anchor</keyword>
<keyword evidence="5" id="KW-0328">Glycosyltransferase</keyword>
<dbReference type="EC" id="2.4.1.122" evidence="4"/>
<evidence type="ECO:0000256" key="4">
    <source>
        <dbReference type="ARBA" id="ARBA00012557"/>
    </source>
</evidence>
<accession>A0AAV9QAF8</accession>
<evidence type="ECO:0000256" key="8">
    <source>
        <dbReference type="ARBA" id="ARBA00022741"/>
    </source>
</evidence>
<evidence type="ECO:0000256" key="1">
    <source>
        <dbReference type="ARBA" id="ARBA00004606"/>
    </source>
</evidence>
<keyword evidence="11" id="KW-0472">Membrane</keyword>
<dbReference type="GO" id="GO:0016020">
    <property type="term" value="C:membrane"/>
    <property type="evidence" value="ECO:0007669"/>
    <property type="project" value="UniProtKB-SubCell"/>
</dbReference>
<evidence type="ECO:0000256" key="2">
    <source>
        <dbReference type="ARBA" id="ARBA00004922"/>
    </source>
</evidence>
<evidence type="ECO:0000259" key="12">
    <source>
        <dbReference type="Pfam" id="PF02434"/>
    </source>
</evidence>
<dbReference type="PANTHER" id="PTHR23033:SF43">
    <property type="entry name" value="APPLE DOMAIN-CONTAINING PROTEIN"/>
    <property type="match status" value="1"/>
</dbReference>
<organism evidence="13 14">
    <name type="scientific">Vermiconidia calcicola</name>
    <dbReference type="NCBI Taxonomy" id="1690605"/>
    <lineage>
        <taxon>Eukaryota</taxon>
        <taxon>Fungi</taxon>
        <taxon>Dikarya</taxon>
        <taxon>Ascomycota</taxon>
        <taxon>Pezizomycotina</taxon>
        <taxon>Dothideomycetes</taxon>
        <taxon>Dothideomycetidae</taxon>
        <taxon>Mycosphaerellales</taxon>
        <taxon>Extremaceae</taxon>
        <taxon>Vermiconidia</taxon>
    </lineage>
</organism>
<dbReference type="PANTHER" id="PTHR23033">
    <property type="entry name" value="BETA1,3-GALACTOSYLTRANSFERASE"/>
    <property type="match status" value="1"/>
</dbReference>
<evidence type="ECO:0000256" key="3">
    <source>
        <dbReference type="ARBA" id="ARBA00006462"/>
    </source>
</evidence>
<comment type="subcellular location">
    <subcellularLocation>
        <location evidence="1">Membrane</location>
        <topology evidence="1">Single-pass type II membrane protein</topology>
    </subcellularLocation>
</comment>
<comment type="similarity">
    <text evidence="3">Belongs to the glycosyltransferase 31 family. Beta3-Gal-T subfamily.</text>
</comment>
<gene>
    <name evidence="13" type="ORF">LTR25_004808</name>
</gene>
<dbReference type="AlphaFoldDB" id="A0AAV9QAF8"/>
<feature type="domain" description="Fringe-like glycosyltransferase" evidence="12">
    <location>
        <begin position="70"/>
        <end position="176"/>
    </location>
</feature>
<evidence type="ECO:0000256" key="10">
    <source>
        <dbReference type="ARBA" id="ARBA00022989"/>
    </source>
</evidence>
<comment type="pathway">
    <text evidence="2">Protein modification; protein glycosylation.</text>
</comment>
<dbReference type="Proteomes" id="UP001345827">
    <property type="component" value="Unassembled WGS sequence"/>
</dbReference>
<keyword evidence="8" id="KW-0547">Nucleotide-binding</keyword>
<evidence type="ECO:0000313" key="13">
    <source>
        <dbReference type="EMBL" id="KAK5537556.1"/>
    </source>
</evidence>
<dbReference type="EMBL" id="JAXLQG010000007">
    <property type="protein sequence ID" value="KAK5537556.1"/>
    <property type="molecule type" value="Genomic_DNA"/>
</dbReference>
<evidence type="ECO:0000256" key="6">
    <source>
        <dbReference type="ARBA" id="ARBA00022679"/>
    </source>
</evidence>
<reference evidence="13 14" key="1">
    <citation type="submission" date="2023-06" db="EMBL/GenBank/DDBJ databases">
        <title>Black Yeasts Isolated from many extreme environments.</title>
        <authorList>
            <person name="Coleine C."/>
            <person name="Stajich J.E."/>
            <person name="Selbmann L."/>
        </authorList>
    </citation>
    <scope>NUCLEOTIDE SEQUENCE [LARGE SCALE GENOMIC DNA]</scope>
    <source>
        <strain evidence="13 14">CCFEE 5887</strain>
    </source>
</reference>
<dbReference type="InterPro" id="IPR003378">
    <property type="entry name" value="Fringe-like_glycosylTrfase"/>
</dbReference>
<evidence type="ECO:0000256" key="7">
    <source>
        <dbReference type="ARBA" id="ARBA00022692"/>
    </source>
</evidence>
<evidence type="ECO:0000256" key="11">
    <source>
        <dbReference type="ARBA" id="ARBA00023136"/>
    </source>
</evidence>
<dbReference type="InterPro" id="IPR026050">
    <property type="entry name" value="C1GALT1/C1GALT1_chp1"/>
</dbReference>
<keyword evidence="14" id="KW-1185">Reference proteome</keyword>
<dbReference type="Pfam" id="PF02434">
    <property type="entry name" value="Fringe"/>
    <property type="match status" value="1"/>
</dbReference>
<dbReference type="GO" id="GO:0016263">
    <property type="term" value="F:glycoprotein-N-acetylgalactosamine 3-beta-galactosyltransferase activity"/>
    <property type="evidence" value="ECO:0007669"/>
    <property type="project" value="UniProtKB-EC"/>
</dbReference>
<dbReference type="GO" id="GO:0000166">
    <property type="term" value="F:nucleotide binding"/>
    <property type="evidence" value="ECO:0007669"/>
    <property type="project" value="UniProtKB-KW"/>
</dbReference>
<dbReference type="Gene3D" id="3.50.4.10">
    <property type="entry name" value="Hepatocyte Growth Factor"/>
    <property type="match status" value="1"/>
</dbReference>
<evidence type="ECO:0000256" key="5">
    <source>
        <dbReference type="ARBA" id="ARBA00022676"/>
    </source>
</evidence>
<keyword evidence="7" id="KW-0812">Transmembrane</keyword>
<name>A0AAV9QAF8_9PEZI</name>
<proteinExistence type="inferred from homology"/>
<protein>
    <recommendedName>
        <fullName evidence="4">N-acetylgalactosaminide beta-1,3-galactosyltransferase</fullName>
        <ecNumber evidence="4">2.4.1.122</ecNumber>
    </recommendedName>
</protein>
<keyword evidence="10" id="KW-1133">Transmembrane helix</keyword>